<evidence type="ECO:0000256" key="3">
    <source>
        <dbReference type="ARBA" id="ARBA00022670"/>
    </source>
</evidence>
<protein>
    <recommendedName>
        <fullName evidence="2">ubiquitinyl hydrolase 1</fullName>
        <ecNumber evidence="2">3.4.19.12</ecNumber>
    </recommendedName>
</protein>
<reference evidence="10 11" key="1">
    <citation type="submission" date="2017-11" db="EMBL/GenBank/DDBJ databases">
        <title>Comparative genomics of Botrytis spp.</title>
        <authorList>
            <person name="Valero-Jimenez C.A."/>
            <person name="Tapia P."/>
            <person name="Veloso J."/>
            <person name="Silva-Moreno E."/>
            <person name="Staats M."/>
            <person name="Valdes J.H."/>
            <person name="Van Kan J.A.L."/>
        </authorList>
    </citation>
    <scope>NUCLEOTIDE SEQUENCE [LARGE SCALE GENOMIC DNA]</scope>
    <source>
        <strain evidence="10 11">MUCL2830</strain>
    </source>
</reference>
<dbReference type="STRING" id="38488.A0A4Y8CIA1"/>
<keyword evidence="5" id="KW-0378">Hydrolase</keyword>
<dbReference type="Pfam" id="PF12359">
    <property type="entry name" value="DUF3645"/>
    <property type="match status" value="1"/>
</dbReference>
<dbReference type="Proteomes" id="UP000297299">
    <property type="component" value="Unassembled WGS sequence"/>
</dbReference>
<dbReference type="GO" id="GO:0006508">
    <property type="term" value="P:proteolysis"/>
    <property type="evidence" value="ECO:0007669"/>
    <property type="project" value="UniProtKB-KW"/>
</dbReference>
<keyword evidence="6" id="KW-0788">Thiol protease</keyword>
<dbReference type="Pfam" id="PF12340">
    <property type="entry name" value="DUF3638"/>
    <property type="match status" value="1"/>
</dbReference>
<gene>
    <name evidence="10" type="ORF">BOTCAL_0677g00030</name>
</gene>
<dbReference type="InterPro" id="IPR022099">
    <property type="entry name" value="DUF3638"/>
</dbReference>
<dbReference type="InterPro" id="IPR022105">
    <property type="entry name" value="DUF3645"/>
</dbReference>
<proteinExistence type="predicted"/>
<evidence type="ECO:0000259" key="7">
    <source>
        <dbReference type="Pfam" id="PF12340"/>
    </source>
</evidence>
<evidence type="ECO:0000313" key="11">
    <source>
        <dbReference type="Proteomes" id="UP000297299"/>
    </source>
</evidence>
<keyword evidence="4" id="KW-0833">Ubl conjugation pathway</keyword>
<evidence type="ECO:0000259" key="8">
    <source>
        <dbReference type="Pfam" id="PF12359"/>
    </source>
</evidence>
<dbReference type="InterPro" id="IPR051346">
    <property type="entry name" value="OTU_Deubiquitinase"/>
</dbReference>
<dbReference type="InterPro" id="IPR046541">
    <property type="entry name" value="DUF6606"/>
</dbReference>
<feature type="domain" description="DUF6606" evidence="9">
    <location>
        <begin position="94"/>
        <end position="362"/>
    </location>
</feature>
<evidence type="ECO:0000256" key="1">
    <source>
        <dbReference type="ARBA" id="ARBA00000707"/>
    </source>
</evidence>
<sequence length="3027" mass="346746">MLSSKQLFENQSALEHQQNKSSLSYCAYFPETPVLLVDSKETEVDQAEIIVHFSQPKAKAPSRYSSASCLICSSIKSFGRRDFEMSFEDSLQYIFHHVFLPPKLPHEEDGRAEHDGVLTQLFHEELKNFNDGLPSQQRPQLTRVIKMVNGIVPREDNTTTPSSEIIKNLKTMKLQDICAIHVEKQNAGIIIQRFEEEYTFETFELSPKNEDVMATVGRLRRFFPGPAVAVSQHRVNEKEFQAALLQCIEGLVQETPIIVHSKISKANTTDIEIRDTIDPTLITSLLTECLHAIGRRIIVRRIQKQTRDVVQWKDCLEPWRRSPRYLFLRVCLQIGLSERETNEPLNIQYKSFMIFFMCRILKRALQIQKPREVLFIMSMKIQRRLLKLEAEIRSDLLIQVQEVLSLVSSHLRESIPMPNSKFHPRMPICRPRKDTVLTLNSLKPYINGLPTRHQSESNHITFKPQCTTRMFQISSCITFVKDSFANLKEDTKEVRLGLADIEMWVTDHLDHWLRCHQTSQLGCTVLADLISNYQEISDRVYEDIAEDQSIKMLTLLDLWVALDKCVTFQEPLLKEYRCGFTAGFFAPLLLPKKPQMIRLKSIERYVTERNAASLADMPCIFSKINTVTSFSVRYFDQSRLHQNLRKRITAEALAERNQKILELNTKLRAFEAWKKKDLLSICETKEFLFGKKENRHRRLGHKPKKCQKCIAKASARRVTVAVHEWPLPTSESGAKSIVFELDVPTTISVWRDRTYSLIVDTFSPKTKEPGDVPYYYLDRSNLSSHFKNSHGRLRLGSKTKPFIASHYNEKPIPLATMENILMPTGLNFQVIDSHGSHAAAISAKFSSHLDIQKLCTIKLAPEFEKLHYFLESKDYSTNEVLANQSKCPSALTLHDYYHFGSLRSGTHLRWLNILREVESQVLDLNREESFLLLAQASWQSSPADCMQPFRESHSDLDDLAFGTHFLEALDKLVSGIESNWQSGGTIRIVTMLTTRMLSISSHACVQESCFDLLLRIRLITITWTRDVVNILHDCREDSELDPLGISVLELALTCNGTFDVDMHHLKRMLKSIESQTVFIETLITVHDRCPMSIDGLSAFNKMLLRLFDRITHRAERILRRMVIWDAEGINTTVQFLWPGYQPGIEWKALETPNERWLRTRTAGCSESASFVDINILTGELLINGSPLARLPHNYETHPTYKRVFGERTLEVIPSTMPGMAFETRNIICDQQIHFGMVENELIVRARRNGECFEVIPKHVLTYDFTNSFVENYIFMRNDETGVIQLRPVETPWISSEGGWQITHFSKPHFNLSNHLMTAVDIRSQLATVISDILRPLEELLYIDMTIGRHNERLEIRLPRFNIDFYRTEDDCQLASKQFRGMSVDENQNIGTFTGLVNKLVLCNGDKSRRIVIIPDGEISFTPHAGHVKVSISPRSKTCCGYHEYKIDTQLGRLVDNGSLYTRLFKSYLHALTSDVLPDTLTAKTGTEEALEILSSAAVSSFYKLSSRETDLLLKLRALSPEFLYYPKHKQSMQTVLWISLPTLSQHEAFSAKVECIFTHARSLIPIQDKLKTHNIPESDTRGVLSLVLKAATRNSFCRVDGFGAEKFTVSNDKEYDSRDGNYDTRRRAAIYDIATLVRSWSQSLYVSKDLRDIMKSLTRPILGPDASTMNVLGYDTQWLDAPSEFLPEHWFSIYQMLVACDESRDKYKVMIFLSTLVFSEKVDDALIHTFLALATNPSFRQIRLPHYELFSLSEGFEPNEDSLINAITSQMMKYAKTPAYKLSQGQSETMNQAGTRRLSIYNDCREDAISTGVKYFMAQWPTEKVVASTDFNFQAYVDISKATAIVQGLFTSWFRNKKFEEYLEVAQATLHTISRRKNITKPWNDYTKPIGKYSPKLTYIALKDLLQNKPPSFFSSAQSFEFESFIRTTKESPTSENDHRNVSELLLELSRHTSGNFESQYNRHFQQSLDALHKMPHIQLESSALSCGFVSCMKKSQIMVREMYLRILKQLVSSIDLFGPIENATILPHLSQTAILSLIADSHSIKISPQWKKAIVSFGLALTALQRLERLATSDGNRTELLLELSNTGHQGWDPLLHSDWLLLELENNILIRKEQARIAKEMILPQSGENSIMQLNMGLGKSSVIVPIVACALADKTKLCRVVVLRALSKQMMELLVNKLGGMINRRIFFVPISRALQINVEEAKQLREIYETCLACGGVLLVQPEHLLSFELMGFDMLLSDDKDTGVGEIMKETQEWLLENSRDILDESDEILNVRFELIYTVGKQQTIDFSPDRWMLIQRVLEILNKSVQNIDQKGQEDFEIESLTDVGAFARFRFMRSKSGNEFLENIAQSICDQGLPGLSFFHFTKTERDTLCRFIIDPKITEKELSGFTHSPFATESMKKSLLLLRGLFAHGVLYFAFSEKRWRVNFGLHLKRSSLAVPYHGKDMPAARSEFSHPETTIILTFLAYYYEGLSDIQAIECFRELLRSDDSQNEYDKWTRNYPNIEAKFKQLSGVNLSDLSQWYDNLYTHLRRSKEMIDFYLSHLVFPKEMKQFPKKLSSSGWDIARHKKYPLTGFSGTNDSKYILPLSVKQEDLPEQLSTNAEVLACLLRPENSFDDTIKGDKFNAETLINLAITSKPRVRVIIDVGAQVLELKNDELASRWLSQLPKTEVQGAVFFDAADELCILNRDGFIERFTISPLSKQVDRCVIYLDEAHTRGTDLRLPTDYRAIVTLGPDLTKDRLVQACMRMRKLGNGQSVCLCAPKEIRRQILEIKDKTQSDPIEIQDVILWCIKNTLSHVQKCIVPWAVQGKCHHERIMILNANPGIIQESIQESEAQTLEERYGFGREPADEHWLSQRFLTTDLKYASKLSDIRQKCTDFGLTSFTDASLQGEQERELQPEKELEVKLEHAPSVPPLPHVLHSDVRKLVISGVMKRDDSADSGFISAFNLFRLTSAKKLFNDCGWPNGLWTTMDYARTFTGLCFSKRKTKPAVWSLTLSKSMSFFPISGSIRKSPSVSTLLA</sequence>
<dbReference type="EMBL" id="PHWZ01000673">
    <property type="protein sequence ID" value="TEY33340.1"/>
    <property type="molecule type" value="Genomic_DNA"/>
</dbReference>
<feature type="domain" description="DUF3638" evidence="7">
    <location>
        <begin position="2090"/>
        <end position="2315"/>
    </location>
</feature>
<dbReference type="Pfam" id="PF20255">
    <property type="entry name" value="DUF6606"/>
    <property type="match status" value="1"/>
</dbReference>
<name>A0A4Y8CIA1_9HELO</name>
<keyword evidence="11" id="KW-1185">Reference proteome</keyword>
<comment type="caution">
    <text evidence="10">The sequence shown here is derived from an EMBL/GenBank/DDBJ whole genome shotgun (WGS) entry which is preliminary data.</text>
</comment>
<evidence type="ECO:0000313" key="10">
    <source>
        <dbReference type="EMBL" id="TEY33340.1"/>
    </source>
</evidence>
<feature type="domain" description="DUF3645" evidence="8">
    <location>
        <begin position="2436"/>
        <end position="2468"/>
    </location>
</feature>
<evidence type="ECO:0000256" key="5">
    <source>
        <dbReference type="ARBA" id="ARBA00022801"/>
    </source>
</evidence>
<dbReference type="OrthoDB" id="3182339at2759"/>
<keyword evidence="3" id="KW-0645">Protease</keyword>
<organism evidence="10 11">
    <name type="scientific">Botryotinia calthae</name>
    <dbReference type="NCBI Taxonomy" id="38488"/>
    <lineage>
        <taxon>Eukaryota</taxon>
        <taxon>Fungi</taxon>
        <taxon>Dikarya</taxon>
        <taxon>Ascomycota</taxon>
        <taxon>Pezizomycotina</taxon>
        <taxon>Leotiomycetes</taxon>
        <taxon>Helotiales</taxon>
        <taxon>Sclerotiniaceae</taxon>
        <taxon>Botryotinia</taxon>
    </lineage>
</organism>
<evidence type="ECO:0000259" key="9">
    <source>
        <dbReference type="Pfam" id="PF20255"/>
    </source>
</evidence>
<comment type="catalytic activity">
    <reaction evidence="1">
        <text>Thiol-dependent hydrolysis of ester, thioester, amide, peptide and isopeptide bonds formed by the C-terminal Gly of ubiquitin (a 76-residue protein attached to proteins as an intracellular targeting signal).</text>
        <dbReference type="EC" id="3.4.19.12"/>
    </reaction>
</comment>
<dbReference type="EC" id="3.4.19.12" evidence="2"/>
<dbReference type="GO" id="GO:0004843">
    <property type="term" value="F:cysteine-type deubiquitinase activity"/>
    <property type="evidence" value="ECO:0007669"/>
    <property type="project" value="UniProtKB-EC"/>
</dbReference>
<evidence type="ECO:0000256" key="6">
    <source>
        <dbReference type="ARBA" id="ARBA00022807"/>
    </source>
</evidence>
<dbReference type="PANTHER" id="PTHR13367">
    <property type="entry name" value="UBIQUITIN THIOESTERASE"/>
    <property type="match status" value="1"/>
</dbReference>
<dbReference type="PANTHER" id="PTHR13367:SF34">
    <property type="match status" value="1"/>
</dbReference>
<evidence type="ECO:0000256" key="4">
    <source>
        <dbReference type="ARBA" id="ARBA00022786"/>
    </source>
</evidence>
<accession>A0A4Y8CIA1</accession>
<evidence type="ECO:0000256" key="2">
    <source>
        <dbReference type="ARBA" id="ARBA00012759"/>
    </source>
</evidence>